<dbReference type="EMBL" id="FNPG01000009">
    <property type="protein sequence ID" value="SDY15527.1"/>
    <property type="molecule type" value="Genomic_DNA"/>
</dbReference>
<dbReference type="Proteomes" id="UP000183918">
    <property type="component" value="Unassembled WGS sequence"/>
</dbReference>
<dbReference type="STRING" id="1122142.SAMN02910414_00866"/>
<evidence type="ECO:0000256" key="2">
    <source>
        <dbReference type="SAM" id="MobiDB-lite"/>
    </source>
</evidence>
<feature type="coiled-coil region" evidence="1">
    <location>
        <begin position="193"/>
        <end position="280"/>
    </location>
</feature>
<accession>A0A1H3HJ65</accession>
<keyword evidence="5" id="KW-1185">Reference proteome</keyword>
<keyword evidence="1" id="KW-0175">Coiled coil</keyword>
<organism evidence="4 5">
    <name type="scientific">Lachnobacterium bovis DSM 14045</name>
    <dbReference type="NCBI Taxonomy" id="1122142"/>
    <lineage>
        <taxon>Bacteria</taxon>
        <taxon>Bacillati</taxon>
        <taxon>Bacillota</taxon>
        <taxon>Clostridia</taxon>
        <taxon>Lachnospirales</taxon>
        <taxon>Lachnospiraceae</taxon>
        <taxon>Lachnobacterium</taxon>
    </lineage>
</organism>
<evidence type="ECO:0000313" key="4">
    <source>
        <dbReference type="EMBL" id="SDY15527.1"/>
    </source>
</evidence>
<sequence>MKKEGIKFQKETDNSNRDLILDYEDIDMADNASDDIMEITIDPKVKFPKEFNENLTEVFNESLAEEGKTRQQRYVTRTRTARTQRVNKIKKETIDHKQNENEGLEMENVVEKNQELEKTDNLEHTVTQENKQEKIQEKPQEKNLEKKTERTKERTQFTASNITIVNMGDDTKENRLEKEGGNDMEADLLAVENDGLLQQIDEFREKAKMLQTLIQTKENQAKKLEGIVAEKEDKAEKLQQIVNERQEKADGITGEVNKRIKEMERELVEKINVIEETIDSRLKENTSNANEMNNQLKETVTDSNTQALKKIDEKLGTVVTSREIEGIVEEQLEETKIVLSEKIHSEDVKLYRNTKDALKDIEQQLYNIENVKDSTNSVKGLLKAVMALSLINFAGIVAIGLYMLGFIHLS</sequence>
<dbReference type="OrthoDB" id="2052535at2"/>
<evidence type="ECO:0000313" key="5">
    <source>
        <dbReference type="Proteomes" id="UP000183918"/>
    </source>
</evidence>
<gene>
    <name evidence="4" type="ORF">SAMN02910414_00866</name>
</gene>
<name>A0A1H3HJ65_9FIRM</name>
<evidence type="ECO:0000256" key="3">
    <source>
        <dbReference type="SAM" id="Phobius"/>
    </source>
</evidence>
<dbReference type="RefSeq" id="WP_074716449.1">
    <property type="nucleotide sequence ID" value="NZ_FNPG01000009.1"/>
</dbReference>
<feature type="transmembrane region" description="Helical" evidence="3">
    <location>
        <begin position="384"/>
        <end position="407"/>
    </location>
</feature>
<dbReference type="AlphaFoldDB" id="A0A1H3HJ65"/>
<keyword evidence="3" id="KW-0812">Transmembrane</keyword>
<keyword evidence="3" id="KW-1133">Transmembrane helix</keyword>
<feature type="region of interest" description="Disordered" evidence="2">
    <location>
        <begin position="115"/>
        <end position="153"/>
    </location>
</feature>
<proteinExistence type="predicted"/>
<protein>
    <submittedName>
        <fullName evidence="4">Uncharacterized protein</fullName>
    </submittedName>
</protein>
<keyword evidence="3" id="KW-0472">Membrane</keyword>
<reference evidence="4 5" key="1">
    <citation type="submission" date="2016-10" db="EMBL/GenBank/DDBJ databases">
        <authorList>
            <person name="de Groot N.N."/>
        </authorList>
    </citation>
    <scope>NUCLEOTIDE SEQUENCE [LARGE SCALE GENOMIC DNA]</scope>
    <source>
        <strain evidence="4 5">DSM 14045</strain>
    </source>
</reference>
<evidence type="ECO:0000256" key="1">
    <source>
        <dbReference type="SAM" id="Coils"/>
    </source>
</evidence>
<feature type="compositionally biased region" description="Basic and acidic residues" evidence="2">
    <location>
        <begin position="130"/>
        <end position="153"/>
    </location>
</feature>